<dbReference type="InterPro" id="IPR017452">
    <property type="entry name" value="GPCR_Rhodpsn_7TM"/>
</dbReference>
<name>A0A8J1UKT8_OWEFU</name>
<protein>
    <submittedName>
        <fullName evidence="7">Uncharacterized protein</fullName>
    </submittedName>
</protein>
<evidence type="ECO:0000313" key="8">
    <source>
        <dbReference type="Proteomes" id="UP000749559"/>
    </source>
</evidence>
<dbReference type="Pfam" id="PF00001">
    <property type="entry name" value="7tm_1"/>
    <property type="match status" value="1"/>
</dbReference>
<dbReference type="GO" id="GO:0005886">
    <property type="term" value="C:plasma membrane"/>
    <property type="evidence" value="ECO:0007669"/>
    <property type="project" value="UniProtKB-SubCell"/>
</dbReference>
<dbReference type="OrthoDB" id="6283631at2759"/>
<gene>
    <name evidence="7" type="ORF">OFUS_LOCUS18307</name>
</gene>
<dbReference type="AlphaFoldDB" id="A0A8J1UKT8"/>
<keyword evidence="2" id="KW-1003">Cell membrane</keyword>
<dbReference type="GO" id="GO:0032870">
    <property type="term" value="P:cellular response to hormone stimulus"/>
    <property type="evidence" value="ECO:0007669"/>
    <property type="project" value="TreeGrafter"/>
</dbReference>
<dbReference type="GO" id="GO:0004930">
    <property type="term" value="F:G protein-coupled receptor activity"/>
    <property type="evidence" value="ECO:0007669"/>
    <property type="project" value="InterPro"/>
</dbReference>
<dbReference type="PANTHER" id="PTHR24241:SF76">
    <property type="entry name" value="NEUROPEPTIDE SIFAMIDE RECEPTOR"/>
    <property type="match status" value="1"/>
</dbReference>
<dbReference type="GO" id="GO:0042277">
    <property type="term" value="F:peptide binding"/>
    <property type="evidence" value="ECO:0007669"/>
    <property type="project" value="TreeGrafter"/>
</dbReference>
<evidence type="ECO:0000256" key="4">
    <source>
        <dbReference type="ARBA" id="ARBA00022989"/>
    </source>
</evidence>
<dbReference type="InterPro" id="IPR000276">
    <property type="entry name" value="GPCR_Rhodpsn"/>
</dbReference>
<keyword evidence="4" id="KW-1133">Transmembrane helix</keyword>
<sequence length="347" mass="39219">MASNYSWNYSLDYGLSNITYNGSLGFSIEDSFSVYRFVAISTVLLLLAFITNSFSIAAIHNIPGANSCSHKLFLNLAVAETLNALVTYLEVAPRVMWLKLAQGQISPYTFVMLKNLQTVQFILFAFFYCASGITLLELAILRFVAIRYPMSYSRLFSIERWPIIISSIWIGAIILALPGLCVFGNFGNKCAFWNYIWPCGLIAIFITIFVLYGIVSVLLVAMSKSRTCRHQEENRKAIVTTVILICSLMVVAVPYITVKLLRYHYHSPLIQTIQDNFICILPYFNFIFDPFVYGIRTKDIRDGYAHLNTICGLKSRTQRFAMVNNTVNGTSQTNCEKATEMVDMVAL</sequence>
<keyword evidence="5" id="KW-0472">Membrane</keyword>
<dbReference type="Proteomes" id="UP000749559">
    <property type="component" value="Unassembled WGS sequence"/>
</dbReference>
<organism evidence="7 8">
    <name type="scientific">Owenia fusiformis</name>
    <name type="common">Polychaete worm</name>
    <dbReference type="NCBI Taxonomy" id="6347"/>
    <lineage>
        <taxon>Eukaryota</taxon>
        <taxon>Metazoa</taxon>
        <taxon>Spiralia</taxon>
        <taxon>Lophotrochozoa</taxon>
        <taxon>Annelida</taxon>
        <taxon>Polychaeta</taxon>
        <taxon>Sedentaria</taxon>
        <taxon>Canalipalpata</taxon>
        <taxon>Sabellida</taxon>
        <taxon>Oweniida</taxon>
        <taxon>Oweniidae</taxon>
        <taxon>Owenia</taxon>
    </lineage>
</organism>
<dbReference type="PRINTS" id="PR00237">
    <property type="entry name" value="GPCRRHODOPSN"/>
</dbReference>
<evidence type="ECO:0000256" key="1">
    <source>
        <dbReference type="ARBA" id="ARBA00004651"/>
    </source>
</evidence>
<proteinExistence type="predicted"/>
<dbReference type="PROSITE" id="PS50262">
    <property type="entry name" value="G_PROTEIN_RECEP_F1_2"/>
    <property type="match status" value="1"/>
</dbReference>
<keyword evidence="6" id="KW-0675">Receptor</keyword>
<dbReference type="PANTHER" id="PTHR24241">
    <property type="entry name" value="NEUROPEPTIDE RECEPTOR-RELATED G-PROTEIN COUPLED RECEPTOR"/>
    <property type="match status" value="1"/>
</dbReference>
<comment type="caution">
    <text evidence="7">The sequence shown here is derived from an EMBL/GenBank/DDBJ whole genome shotgun (WGS) entry which is preliminary data.</text>
</comment>
<keyword evidence="3" id="KW-0812">Transmembrane</keyword>
<reference evidence="7" key="1">
    <citation type="submission" date="2022-03" db="EMBL/GenBank/DDBJ databases">
        <authorList>
            <person name="Martin C."/>
        </authorList>
    </citation>
    <scope>NUCLEOTIDE SEQUENCE</scope>
</reference>
<evidence type="ECO:0000256" key="6">
    <source>
        <dbReference type="ARBA" id="ARBA00023170"/>
    </source>
</evidence>
<comment type="subcellular location">
    <subcellularLocation>
        <location evidence="1">Cell membrane</location>
        <topology evidence="1">Multi-pass membrane protein</topology>
    </subcellularLocation>
</comment>
<evidence type="ECO:0000256" key="5">
    <source>
        <dbReference type="ARBA" id="ARBA00023136"/>
    </source>
</evidence>
<evidence type="ECO:0000256" key="3">
    <source>
        <dbReference type="ARBA" id="ARBA00022692"/>
    </source>
</evidence>
<accession>A0A8J1UKT8</accession>
<dbReference type="Gene3D" id="1.20.1070.10">
    <property type="entry name" value="Rhodopsin 7-helix transmembrane proteins"/>
    <property type="match status" value="1"/>
</dbReference>
<dbReference type="SUPFAM" id="SSF81321">
    <property type="entry name" value="Family A G protein-coupled receptor-like"/>
    <property type="match status" value="1"/>
</dbReference>
<dbReference type="CDD" id="cd00637">
    <property type="entry name" value="7tm_classA_rhodopsin-like"/>
    <property type="match status" value="1"/>
</dbReference>
<evidence type="ECO:0000313" key="7">
    <source>
        <dbReference type="EMBL" id="CAH1793461.1"/>
    </source>
</evidence>
<keyword evidence="8" id="KW-1185">Reference proteome</keyword>
<dbReference type="EMBL" id="CAIIXF020000009">
    <property type="protein sequence ID" value="CAH1793461.1"/>
    <property type="molecule type" value="Genomic_DNA"/>
</dbReference>
<evidence type="ECO:0000256" key="2">
    <source>
        <dbReference type="ARBA" id="ARBA00022475"/>
    </source>
</evidence>